<dbReference type="InterPro" id="IPR038919">
    <property type="entry name" value="STB2/STB2"/>
</dbReference>
<evidence type="ECO:0000259" key="3">
    <source>
        <dbReference type="Pfam" id="PF25995"/>
    </source>
</evidence>
<dbReference type="Proteomes" id="UP000799324">
    <property type="component" value="Unassembled WGS sequence"/>
</dbReference>
<proteinExistence type="predicted"/>
<feature type="compositionally biased region" description="Low complexity" evidence="2">
    <location>
        <begin position="37"/>
        <end position="57"/>
    </location>
</feature>
<feature type="region of interest" description="Disordered" evidence="2">
    <location>
        <begin position="537"/>
        <end position="645"/>
    </location>
</feature>
<feature type="region of interest" description="Disordered" evidence="2">
    <location>
        <begin position="1"/>
        <end position="65"/>
    </location>
</feature>
<name>A0A6A6TTK0_9PLEO</name>
<dbReference type="AlphaFoldDB" id="A0A6A6TTK0"/>
<evidence type="ECO:0000313" key="4">
    <source>
        <dbReference type="EMBL" id="KAF2661954.1"/>
    </source>
</evidence>
<feature type="compositionally biased region" description="Polar residues" evidence="2">
    <location>
        <begin position="602"/>
        <end position="618"/>
    </location>
</feature>
<sequence>MSYTMPLATPLDADREKELRNRMPRLQTSPSDANHKSTTSTASTYMTAPAPDTAPAPESIKSPTAGAHRRFVLTDHVAFRYLEEDPSTTVLSRRQQIEGYEVYLVEQWACSREHPTFVITTYTGDPKDQVWASVISVSADESRWSRSIKTYFSAVQNYHARPKETSLGTLMIINLSGFPSSLTVIPIPDGDVKKHRELFFVNENLKRLGCSGRLGIKLAPPSSATKAKFHQLYRTSDNIPLNSAVIELVKLCQVALVLFNVLQPAYADGLLCDKTEKAINDWWVEFGAEYYTVEPHDGILGPTTVAALLGMLMGARNRLSAYNAPVAKDVFDIDSTKRAIEYFQKTQHIERSRRLDRQTLERLRRATAKAASKEGGWNMPRALKSTVAELGGKGGEMVMGIVGAGDKAGIADIETVDIDRFVELVQGERSKWLWYGKPRKTTTIDMFSRLPGEDGAASPEEHRAPLQKRDTILEEHKLYKRDTRNTITLEDSKKHLDPIGTAEAFDKDKDPNSKRAAIRRATDKIESAGGFTRIKDAVGRRNHHAKSSREDLTNGRSALHQRIKSDLGEDWPSATTSAAVSRQTTRDYDSSSTRVSTKLPPQESSSTLATAVDGTSQSHADEKPQRFTDPEESDMSKPPTVENSVAGSILDGIDQIKKLPFEPVDTVPPFLRRTDSFDQLCHYQSSNRNEQWWPRHLSFSIAEESILRWRPVTTASSEDETSTLSLRAQLLAQEYLSTETKRLHHQLSLVSEVDAQWTETQVQEIRDLDAQAEADIQELESLYYPRLESYHALREDAHEIISRERVQLQDAMRDLETLGAKLEYEVHGLKNKVDDVDDGVNELEKQVLFVESRIEELENQRGKQKKEGWWGWGVRMFTGLGRPLD</sequence>
<reference evidence="4" key="1">
    <citation type="journal article" date="2020" name="Stud. Mycol.">
        <title>101 Dothideomycetes genomes: a test case for predicting lifestyles and emergence of pathogens.</title>
        <authorList>
            <person name="Haridas S."/>
            <person name="Albert R."/>
            <person name="Binder M."/>
            <person name="Bloem J."/>
            <person name="Labutti K."/>
            <person name="Salamov A."/>
            <person name="Andreopoulos B."/>
            <person name="Baker S."/>
            <person name="Barry K."/>
            <person name="Bills G."/>
            <person name="Bluhm B."/>
            <person name="Cannon C."/>
            <person name="Castanera R."/>
            <person name="Culley D."/>
            <person name="Daum C."/>
            <person name="Ezra D."/>
            <person name="Gonzalez J."/>
            <person name="Henrissat B."/>
            <person name="Kuo A."/>
            <person name="Liang C."/>
            <person name="Lipzen A."/>
            <person name="Lutzoni F."/>
            <person name="Magnuson J."/>
            <person name="Mondo S."/>
            <person name="Nolan M."/>
            <person name="Ohm R."/>
            <person name="Pangilinan J."/>
            <person name="Park H.-J."/>
            <person name="Ramirez L."/>
            <person name="Alfaro M."/>
            <person name="Sun H."/>
            <person name="Tritt A."/>
            <person name="Yoshinaga Y."/>
            <person name="Zwiers L.-H."/>
            <person name="Turgeon B."/>
            <person name="Goodwin S."/>
            <person name="Spatafora J."/>
            <person name="Crous P."/>
            <person name="Grigoriev I."/>
        </authorList>
    </citation>
    <scope>NUCLEOTIDE SEQUENCE</scope>
    <source>
        <strain evidence="4">CBS 122681</strain>
    </source>
</reference>
<protein>
    <recommendedName>
        <fullName evidence="3">STB6-like N-terminal domain-containing protein</fullName>
    </recommendedName>
</protein>
<evidence type="ECO:0000256" key="1">
    <source>
        <dbReference type="SAM" id="Coils"/>
    </source>
</evidence>
<dbReference type="PANTHER" id="PTHR31011:SF2">
    <property type="entry name" value="PROTEIN STB2-RELATED"/>
    <property type="match status" value="1"/>
</dbReference>
<evidence type="ECO:0000256" key="2">
    <source>
        <dbReference type="SAM" id="MobiDB-lite"/>
    </source>
</evidence>
<dbReference type="PANTHER" id="PTHR31011">
    <property type="entry name" value="PROTEIN STB2-RELATED"/>
    <property type="match status" value="1"/>
</dbReference>
<dbReference type="InterPro" id="IPR059025">
    <property type="entry name" value="STB6_N"/>
</dbReference>
<dbReference type="GO" id="GO:0070822">
    <property type="term" value="C:Sin3-type complex"/>
    <property type="evidence" value="ECO:0007669"/>
    <property type="project" value="TreeGrafter"/>
</dbReference>
<keyword evidence="5" id="KW-1185">Reference proteome</keyword>
<accession>A0A6A6TTK0</accession>
<feature type="domain" description="STB6-like N-terminal" evidence="3">
    <location>
        <begin position="70"/>
        <end position="208"/>
    </location>
</feature>
<dbReference type="EMBL" id="MU004291">
    <property type="protein sequence ID" value="KAF2661954.1"/>
    <property type="molecule type" value="Genomic_DNA"/>
</dbReference>
<feature type="coiled-coil region" evidence="1">
    <location>
        <begin position="826"/>
        <end position="867"/>
    </location>
</feature>
<feature type="compositionally biased region" description="Basic and acidic residues" evidence="2">
    <location>
        <begin position="12"/>
        <end position="21"/>
    </location>
</feature>
<feature type="compositionally biased region" description="Basic and acidic residues" evidence="2">
    <location>
        <begin position="619"/>
        <end position="629"/>
    </location>
</feature>
<organism evidence="4 5">
    <name type="scientific">Lophiostoma macrostomum CBS 122681</name>
    <dbReference type="NCBI Taxonomy" id="1314788"/>
    <lineage>
        <taxon>Eukaryota</taxon>
        <taxon>Fungi</taxon>
        <taxon>Dikarya</taxon>
        <taxon>Ascomycota</taxon>
        <taxon>Pezizomycotina</taxon>
        <taxon>Dothideomycetes</taxon>
        <taxon>Pleosporomycetidae</taxon>
        <taxon>Pleosporales</taxon>
        <taxon>Lophiostomataceae</taxon>
        <taxon>Lophiostoma</taxon>
    </lineage>
</organism>
<dbReference type="Pfam" id="PF25995">
    <property type="entry name" value="STB6_N"/>
    <property type="match status" value="1"/>
</dbReference>
<dbReference type="OrthoDB" id="19806at2759"/>
<keyword evidence="1" id="KW-0175">Coiled coil</keyword>
<gene>
    <name evidence="4" type="ORF">K491DRAFT_335893</name>
</gene>
<evidence type="ECO:0000313" key="5">
    <source>
        <dbReference type="Proteomes" id="UP000799324"/>
    </source>
</evidence>
<feature type="compositionally biased region" description="Polar residues" evidence="2">
    <location>
        <begin position="573"/>
        <end position="583"/>
    </location>
</feature>